<protein>
    <recommendedName>
        <fullName evidence="4">Helitron helicase-like domain-containing protein</fullName>
    </recommendedName>
</protein>
<proteinExistence type="predicted"/>
<gene>
    <name evidence="2" type="ORF">A4X09_0g7007</name>
</gene>
<evidence type="ECO:0000313" key="3">
    <source>
        <dbReference type="Proteomes" id="UP000078113"/>
    </source>
</evidence>
<name>A0A8X7T2J5_9BASI</name>
<evidence type="ECO:0000313" key="2">
    <source>
        <dbReference type="EMBL" id="KAE8264277.1"/>
    </source>
</evidence>
<dbReference type="EMBL" id="LWDG02000552">
    <property type="protein sequence ID" value="KAE8264277.1"/>
    <property type="molecule type" value="Genomic_DNA"/>
</dbReference>
<evidence type="ECO:0000256" key="1">
    <source>
        <dbReference type="SAM" id="MobiDB-lite"/>
    </source>
</evidence>
<reference evidence="2" key="2">
    <citation type="journal article" date="2019" name="IMA Fungus">
        <title>Genome sequencing and comparison of five Tilletia species to identify candidate genes for the detection of regulated species infecting wheat.</title>
        <authorList>
            <person name="Nguyen H.D.T."/>
            <person name="Sultana T."/>
            <person name="Kesanakurti P."/>
            <person name="Hambleton S."/>
        </authorList>
    </citation>
    <scope>NUCLEOTIDE SEQUENCE</scope>
    <source>
        <strain evidence="2">DAOMC 236422</strain>
    </source>
</reference>
<comment type="caution">
    <text evidence="2">The sequence shown here is derived from an EMBL/GenBank/DDBJ whole genome shotgun (WGS) entry which is preliminary data.</text>
</comment>
<sequence length="394" mass="45080">PQHENQREPQDGGNEEMGPARIVPAHVADPLGLGNEEDNDDIDEAHRPGWWSHQAVLIAKLEDTPDSLRCQWLPSCWNCGAVVLDAEPGAFCCKFGEKTLPPLRPLTTFLQALSRQSSARISSLHLNQVFQFAVQGYSKRRVPFSTGPPVVAIEGTIYRRLLPLDRESNPLNMYLFNPHRLEEQEVANILPAWLRAIRFELQQSNPLLHEFQRFAEADTATTLELRTEGATREIAGILHYGAGADKEARSMYVHRSSDQSPHKLSFRSELYEPLAYPILFPKGELGWPQEGWTQREYYRYRLLTESRFSDFALLGSLYTIDMMCRMEDERLDFVTRGMVQAHRDFHGRPSHEVDEHEPEDARAESANYDMRLPSSFVRSRSYRAEHFSDALALA</sequence>
<feature type="compositionally biased region" description="Basic and acidic residues" evidence="1">
    <location>
        <begin position="1"/>
        <end position="10"/>
    </location>
</feature>
<reference evidence="2" key="1">
    <citation type="submission" date="2016-04" db="EMBL/GenBank/DDBJ databases">
        <authorList>
            <person name="Nguyen H.D."/>
            <person name="Samba Siva P."/>
            <person name="Cullis J."/>
            <person name="Levesque C.A."/>
            <person name="Hambleton S."/>
        </authorList>
    </citation>
    <scope>NUCLEOTIDE SEQUENCE</scope>
    <source>
        <strain evidence="2">DAOMC 236422</strain>
    </source>
</reference>
<accession>A0A8X7T2J5</accession>
<keyword evidence="3" id="KW-1185">Reference proteome</keyword>
<dbReference type="Proteomes" id="UP000078113">
    <property type="component" value="Unassembled WGS sequence"/>
</dbReference>
<organism evidence="2 3">
    <name type="scientific">Tilletia walkeri</name>
    <dbReference type="NCBI Taxonomy" id="117179"/>
    <lineage>
        <taxon>Eukaryota</taxon>
        <taxon>Fungi</taxon>
        <taxon>Dikarya</taxon>
        <taxon>Basidiomycota</taxon>
        <taxon>Ustilaginomycotina</taxon>
        <taxon>Exobasidiomycetes</taxon>
        <taxon>Tilletiales</taxon>
        <taxon>Tilletiaceae</taxon>
        <taxon>Tilletia</taxon>
    </lineage>
</organism>
<dbReference type="AlphaFoldDB" id="A0A8X7T2J5"/>
<feature type="region of interest" description="Disordered" evidence="1">
    <location>
        <begin position="1"/>
        <end position="40"/>
    </location>
</feature>
<feature type="non-terminal residue" evidence="2">
    <location>
        <position position="1"/>
    </location>
</feature>
<evidence type="ECO:0008006" key="4">
    <source>
        <dbReference type="Google" id="ProtNLM"/>
    </source>
</evidence>